<dbReference type="GO" id="GO:0007399">
    <property type="term" value="P:nervous system development"/>
    <property type="evidence" value="ECO:0007669"/>
    <property type="project" value="TreeGrafter"/>
</dbReference>
<dbReference type="InterPro" id="IPR013098">
    <property type="entry name" value="Ig_I-set"/>
</dbReference>
<feature type="domain" description="Ig-like" evidence="9">
    <location>
        <begin position="113"/>
        <end position="195"/>
    </location>
</feature>
<keyword evidence="11" id="KW-1185">Reference proteome</keyword>
<gene>
    <name evidence="10" type="primary">Cdon_1</name>
    <name evidence="10" type="ORF">PSIHAE_R02759</name>
</gene>
<keyword evidence="4" id="KW-0677">Repeat</keyword>
<dbReference type="GO" id="GO:0098609">
    <property type="term" value="P:cell-cell adhesion"/>
    <property type="evidence" value="ECO:0007669"/>
    <property type="project" value="TreeGrafter"/>
</dbReference>
<keyword evidence="5" id="KW-0472">Membrane</keyword>
<dbReference type="PANTHER" id="PTHR44170">
    <property type="entry name" value="PROTEIN SIDEKICK"/>
    <property type="match status" value="1"/>
</dbReference>
<dbReference type="PROSITE" id="PS50835">
    <property type="entry name" value="IG_LIKE"/>
    <property type="match status" value="3"/>
</dbReference>
<dbReference type="FunFam" id="2.60.40.10:FF:000273">
    <property type="entry name" value="contactin-3 isoform X1"/>
    <property type="match status" value="1"/>
</dbReference>
<evidence type="ECO:0000256" key="5">
    <source>
        <dbReference type="ARBA" id="ARBA00023136"/>
    </source>
</evidence>
<keyword evidence="3" id="KW-0732">Signal</keyword>
<sequence length="289" mass="30998">SLAGLGEFEGWGQPRAEAAEEGGTALLGCRLPESHPRAQVRFQLRGRWLEQSTDNYLILPSGNLQILNVSLADKGSYRCAAYNPLTGELRVEPTGRKLGVTRSSSGGFHILHPLSAQVLAVPQHSSLTLECVVRGSPPASIRWLKEGQEVLSTGRWRLLHSHLVTDKLELADAGNYSCVVGNGSGVVEHRNYSLTVLEPPSISKGLQDQEVAAGGSVEFRCLVRGSPAPSLSWLHDAAALLPSPRHLVAGSSLRILDVTREDAGVYQCLAHNGLGSVQTTARLRVQPGK</sequence>
<evidence type="ECO:0000256" key="2">
    <source>
        <dbReference type="ARBA" id="ARBA00022475"/>
    </source>
</evidence>
<comment type="caution">
    <text evidence="10">The sequence shown here is derived from an EMBL/GenBank/DDBJ whole genome shotgun (WGS) entry which is preliminary data.</text>
</comment>
<organism evidence="10 11">
    <name type="scientific">Psilopogon haemacephalus</name>
    <name type="common">coppersmith barbet</name>
    <dbReference type="NCBI Taxonomy" id="2585815"/>
    <lineage>
        <taxon>Eukaryota</taxon>
        <taxon>Metazoa</taxon>
        <taxon>Chordata</taxon>
        <taxon>Craniata</taxon>
        <taxon>Vertebrata</taxon>
        <taxon>Euteleostomi</taxon>
        <taxon>Archelosauria</taxon>
        <taxon>Archosauria</taxon>
        <taxon>Dinosauria</taxon>
        <taxon>Saurischia</taxon>
        <taxon>Theropoda</taxon>
        <taxon>Coelurosauria</taxon>
        <taxon>Aves</taxon>
        <taxon>Neognathae</taxon>
        <taxon>Neoaves</taxon>
        <taxon>Telluraves</taxon>
        <taxon>Coraciimorphae</taxon>
        <taxon>Piciformes</taxon>
        <taxon>Megalaimidae</taxon>
        <taxon>Psilopogon</taxon>
    </lineage>
</organism>
<dbReference type="InterPro" id="IPR003599">
    <property type="entry name" value="Ig_sub"/>
</dbReference>
<evidence type="ECO:0000256" key="1">
    <source>
        <dbReference type="ARBA" id="ARBA00004236"/>
    </source>
</evidence>
<protein>
    <submittedName>
        <fullName evidence="10">CDON protein</fullName>
    </submittedName>
</protein>
<keyword evidence="2" id="KW-1003">Cell membrane</keyword>
<dbReference type="InterPro" id="IPR036179">
    <property type="entry name" value="Ig-like_dom_sf"/>
</dbReference>
<dbReference type="PANTHER" id="PTHR44170:SF1">
    <property type="entry name" value="CELL ADHESION MOLECULE-RELATED_DOWN-REGULATED BY ONCOGENES"/>
    <property type="match status" value="1"/>
</dbReference>
<feature type="domain" description="Ig-like" evidence="9">
    <location>
        <begin position="200"/>
        <end position="284"/>
    </location>
</feature>
<evidence type="ECO:0000256" key="3">
    <source>
        <dbReference type="ARBA" id="ARBA00022729"/>
    </source>
</evidence>
<reference evidence="10 11" key="1">
    <citation type="submission" date="2019-09" db="EMBL/GenBank/DDBJ databases">
        <title>Bird 10,000 Genomes (B10K) Project - Family phase.</title>
        <authorList>
            <person name="Zhang G."/>
        </authorList>
    </citation>
    <scope>NUCLEOTIDE SEQUENCE [LARGE SCALE GENOMIC DNA]</scope>
    <source>
        <strain evidence="10">B10K-DU-001-24</strain>
        <tissue evidence="10">Muscle</tissue>
    </source>
</reference>
<dbReference type="Proteomes" id="UP000574528">
    <property type="component" value="Unassembled WGS sequence"/>
</dbReference>
<dbReference type="EMBL" id="VWZI01015855">
    <property type="protein sequence ID" value="NXG49377.1"/>
    <property type="molecule type" value="Genomic_DNA"/>
</dbReference>
<dbReference type="Gene3D" id="2.60.40.10">
    <property type="entry name" value="Immunoglobulins"/>
    <property type="match status" value="3"/>
</dbReference>
<dbReference type="InterPro" id="IPR003598">
    <property type="entry name" value="Ig_sub2"/>
</dbReference>
<dbReference type="AlphaFoldDB" id="A0A7K9CAZ9"/>
<dbReference type="SMART" id="SM00409">
    <property type="entry name" value="IG"/>
    <property type="match status" value="3"/>
</dbReference>
<dbReference type="SMART" id="SM00408">
    <property type="entry name" value="IGc2"/>
    <property type="match status" value="3"/>
</dbReference>
<evidence type="ECO:0000256" key="6">
    <source>
        <dbReference type="ARBA" id="ARBA00023157"/>
    </source>
</evidence>
<comment type="subcellular location">
    <subcellularLocation>
        <location evidence="1">Cell membrane</location>
    </subcellularLocation>
</comment>
<feature type="non-terminal residue" evidence="10">
    <location>
        <position position="1"/>
    </location>
</feature>
<keyword evidence="7" id="KW-0325">Glycoprotein</keyword>
<dbReference type="Pfam" id="PF07679">
    <property type="entry name" value="I-set"/>
    <property type="match status" value="2"/>
</dbReference>
<evidence type="ECO:0000256" key="4">
    <source>
        <dbReference type="ARBA" id="ARBA00022737"/>
    </source>
</evidence>
<evidence type="ECO:0000256" key="8">
    <source>
        <dbReference type="ARBA" id="ARBA00023319"/>
    </source>
</evidence>
<dbReference type="Pfam" id="PF13927">
    <property type="entry name" value="Ig_3"/>
    <property type="match status" value="1"/>
</dbReference>
<feature type="non-terminal residue" evidence="10">
    <location>
        <position position="289"/>
    </location>
</feature>
<keyword evidence="6" id="KW-1015">Disulfide bond</keyword>
<dbReference type="InterPro" id="IPR013783">
    <property type="entry name" value="Ig-like_fold"/>
</dbReference>
<accession>A0A7K9CAZ9</accession>
<dbReference type="GO" id="GO:0005886">
    <property type="term" value="C:plasma membrane"/>
    <property type="evidence" value="ECO:0007669"/>
    <property type="project" value="UniProtKB-SubCell"/>
</dbReference>
<dbReference type="SUPFAM" id="SSF48726">
    <property type="entry name" value="Immunoglobulin"/>
    <property type="match status" value="3"/>
</dbReference>
<keyword evidence="8" id="KW-0393">Immunoglobulin domain</keyword>
<name>A0A7K9CAZ9_9PICI</name>
<feature type="domain" description="Ig-like" evidence="9">
    <location>
        <begin position="19"/>
        <end position="92"/>
    </location>
</feature>
<evidence type="ECO:0000313" key="10">
    <source>
        <dbReference type="EMBL" id="NXG49377.1"/>
    </source>
</evidence>
<proteinExistence type="predicted"/>
<dbReference type="InterPro" id="IPR007110">
    <property type="entry name" value="Ig-like_dom"/>
</dbReference>
<dbReference type="OrthoDB" id="9998697at2759"/>
<dbReference type="FunFam" id="2.60.40.10:FF:001305">
    <property type="entry name" value="Cell adhesion molecule-related/down-regulated by oncogenes"/>
    <property type="match status" value="1"/>
</dbReference>
<evidence type="ECO:0000256" key="7">
    <source>
        <dbReference type="ARBA" id="ARBA00023180"/>
    </source>
</evidence>
<evidence type="ECO:0000259" key="9">
    <source>
        <dbReference type="PROSITE" id="PS50835"/>
    </source>
</evidence>
<evidence type="ECO:0000313" key="11">
    <source>
        <dbReference type="Proteomes" id="UP000574528"/>
    </source>
</evidence>